<keyword evidence="9" id="KW-0325">Glycoprotein</keyword>
<evidence type="ECO:0000256" key="2">
    <source>
        <dbReference type="ARBA" id="ARBA00022448"/>
    </source>
</evidence>
<dbReference type="AlphaFoldDB" id="A0A7D9EGX7"/>
<evidence type="ECO:0000256" key="6">
    <source>
        <dbReference type="ARBA" id="ARBA00023053"/>
    </source>
</evidence>
<dbReference type="OrthoDB" id="5989955at2759"/>
<protein>
    <submittedName>
        <fullName evidence="13">Degenerin deg-1-like</fullName>
    </submittedName>
</protein>
<evidence type="ECO:0000256" key="11">
    <source>
        <dbReference type="ARBA" id="ARBA00023303"/>
    </source>
</evidence>
<evidence type="ECO:0000256" key="8">
    <source>
        <dbReference type="ARBA" id="ARBA00023136"/>
    </source>
</evidence>
<dbReference type="GO" id="GO:0015280">
    <property type="term" value="F:ligand-gated sodium channel activity"/>
    <property type="evidence" value="ECO:0007669"/>
    <property type="project" value="TreeGrafter"/>
</dbReference>
<dbReference type="PRINTS" id="PR01078">
    <property type="entry name" value="AMINACHANNEL"/>
</dbReference>
<keyword evidence="5" id="KW-1133">Transmembrane helix</keyword>
<comment type="similarity">
    <text evidence="12">Belongs to the amiloride-sensitive sodium channel (TC 1.A.6) family.</text>
</comment>
<sequence>MAYDIYTVYGTCLKTVKYLFNNDRLSCLADCRQPCKEEVIQKTISSSQWPSKAYKDYLISQKKYHNESDNMLQLNVFFNELNYEKIEEQFSYGTINLLADVGGQLGLWIGISVITVCELLELIVMFFAVCIKKINAVSEVHEVPAYG</sequence>
<comment type="subcellular location">
    <subcellularLocation>
        <location evidence="1">Membrane</location>
        <topology evidence="1">Multi-pass membrane protein</topology>
    </subcellularLocation>
</comment>
<keyword evidence="10 12" id="KW-0739">Sodium transport</keyword>
<organism evidence="13 14">
    <name type="scientific">Paramuricea clavata</name>
    <name type="common">Red gorgonian</name>
    <name type="synonym">Violescent sea-whip</name>
    <dbReference type="NCBI Taxonomy" id="317549"/>
    <lineage>
        <taxon>Eukaryota</taxon>
        <taxon>Metazoa</taxon>
        <taxon>Cnidaria</taxon>
        <taxon>Anthozoa</taxon>
        <taxon>Octocorallia</taxon>
        <taxon>Malacalcyonacea</taxon>
        <taxon>Plexauridae</taxon>
        <taxon>Paramuricea</taxon>
    </lineage>
</organism>
<keyword evidence="11 12" id="KW-0407">Ion channel</keyword>
<keyword evidence="6" id="KW-0915">Sodium</keyword>
<dbReference type="Pfam" id="PF00858">
    <property type="entry name" value="ASC"/>
    <property type="match status" value="1"/>
</dbReference>
<evidence type="ECO:0000256" key="4">
    <source>
        <dbReference type="ARBA" id="ARBA00022692"/>
    </source>
</evidence>
<evidence type="ECO:0000256" key="12">
    <source>
        <dbReference type="RuleBase" id="RU000679"/>
    </source>
</evidence>
<gene>
    <name evidence="13" type="ORF">PACLA_8A014422</name>
</gene>
<keyword evidence="14" id="KW-1185">Reference proteome</keyword>
<keyword evidence="7 12" id="KW-0406">Ion transport</keyword>
<evidence type="ECO:0000313" key="13">
    <source>
        <dbReference type="EMBL" id="CAB4008755.1"/>
    </source>
</evidence>
<dbReference type="GO" id="GO:0005886">
    <property type="term" value="C:plasma membrane"/>
    <property type="evidence" value="ECO:0007669"/>
    <property type="project" value="TreeGrafter"/>
</dbReference>
<evidence type="ECO:0000256" key="3">
    <source>
        <dbReference type="ARBA" id="ARBA00022461"/>
    </source>
</evidence>
<dbReference type="InterPro" id="IPR001873">
    <property type="entry name" value="ENaC"/>
</dbReference>
<comment type="caution">
    <text evidence="13">The sequence shown here is derived from an EMBL/GenBank/DDBJ whole genome shotgun (WGS) entry which is preliminary data.</text>
</comment>
<name>A0A7D9EGX7_PARCT</name>
<dbReference type="Gene3D" id="1.10.287.770">
    <property type="entry name" value="YojJ-like"/>
    <property type="match status" value="1"/>
</dbReference>
<evidence type="ECO:0000256" key="9">
    <source>
        <dbReference type="ARBA" id="ARBA00023180"/>
    </source>
</evidence>
<evidence type="ECO:0000313" key="14">
    <source>
        <dbReference type="Proteomes" id="UP001152795"/>
    </source>
</evidence>
<keyword evidence="4 12" id="KW-0812">Transmembrane</keyword>
<dbReference type="EMBL" id="CACRXK020006217">
    <property type="protein sequence ID" value="CAB4008755.1"/>
    <property type="molecule type" value="Genomic_DNA"/>
</dbReference>
<dbReference type="Proteomes" id="UP001152795">
    <property type="component" value="Unassembled WGS sequence"/>
</dbReference>
<reference evidence="13" key="1">
    <citation type="submission" date="2020-04" db="EMBL/GenBank/DDBJ databases">
        <authorList>
            <person name="Alioto T."/>
            <person name="Alioto T."/>
            <person name="Gomez Garrido J."/>
        </authorList>
    </citation>
    <scope>NUCLEOTIDE SEQUENCE</scope>
    <source>
        <strain evidence="13">A484AB</strain>
    </source>
</reference>
<keyword evidence="3 12" id="KW-0894">Sodium channel</keyword>
<evidence type="ECO:0000256" key="5">
    <source>
        <dbReference type="ARBA" id="ARBA00022989"/>
    </source>
</evidence>
<keyword evidence="8" id="KW-0472">Membrane</keyword>
<dbReference type="PANTHER" id="PTHR11690:SF248">
    <property type="entry name" value="PICKPOCKET 17, ISOFORM A"/>
    <property type="match status" value="1"/>
</dbReference>
<accession>A0A7D9EGX7</accession>
<evidence type="ECO:0000256" key="7">
    <source>
        <dbReference type="ARBA" id="ARBA00023065"/>
    </source>
</evidence>
<dbReference type="FunFam" id="1.10.287.770:FF:000001">
    <property type="entry name" value="Acid-sensing ion channel subunit 1"/>
    <property type="match status" value="1"/>
</dbReference>
<proteinExistence type="inferred from homology"/>
<keyword evidence="2 12" id="KW-0813">Transport</keyword>
<evidence type="ECO:0000256" key="1">
    <source>
        <dbReference type="ARBA" id="ARBA00004141"/>
    </source>
</evidence>
<dbReference type="PANTHER" id="PTHR11690">
    <property type="entry name" value="AMILORIDE-SENSITIVE SODIUM CHANNEL-RELATED"/>
    <property type="match status" value="1"/>
</dbReference>
<evidence type="ECO:0000256" key="10">
    <source>
        <dbReference type="ARBA" id="ARBA00023201"/>
    </source>
</evidence>